<keyword evidence="4" id="KW-1185">Reference proteome</keyword>
<evidence type="ECO:0000259" key="2">
    <source>
        <dbReference type="PROSITE" id="PS50041"/>
    </source>
</evidence>
<dbReference type="Gene3D" id="3.10.100.10">
    <property type="entry name" value="Mannose-Binding Protein A, subunit A"/>
    <property type="match status" value="1"/>
</dbReference>
<dbReference type="InterPro" id="IPR050111">
    <property type="entry name" value="C-type_lectin/snaclec_domain"/>
</dbReference>
<dbReference type="SMART" id="SM00034">
    <property type="entry name" value="CLECT"/>
    <property type="match status" value="1"/>
</dbReference>
<dbReference type="EnsemblMetazoa" id="G22693.3">
    <property type="protein sequence ID" value="G22693.3:cds"/>
    <property type="gene ID" value="G22693"/>
</dbReference>
<evidence type="ECO:0000313" key="4">
    <source>
        <dbReference type="Proteomes" id="UP000005408"/>
    </source>
</evidence>
<accession>A0A8W8K9M1</accession>
<dbReference type="KEGG" id="crg:136269432"/>
<dbReference type="GeneID" id="136269432"/>
<reference evidence="3" key="1">
    <citation type="submission" date="2022-08" db="UniProtKB">
        <authorList>
            <consortium name="EnsemblMetazoa"/>
        </authorList>
    </citation>
    <scope>IDENTIFICATION</scope>
    <source>
        <strain evidence="3">05x7-T-G4-1.051#20</strain>
    </source>
</reference>
<dbReference type="AlphaFoldDB" id="A0A8W8K9M1"/>
<dbReference type="Proteomes" id="UP000005408">
    <property type="component" value="Unassembled WGS sequence"/>
</dbReference>
<protein>
    <recommendedName>
        <fullName evidence="2">C-type lectin domain-containing protein</fullName>
    </recommendedName>
</protein>
<dbReference type="Pfam" id="PF00059">
    <property type="entry name" value="Lectin_C"/>
    <property type="match status" value="1"/>
</dbReference>
<feature type="signal peptide" evidence="1">
    <location>
        <begin position="1"/>
        <end position="19"/>
    </location>
</feature>
<dbReference type="InterPro" id="IPR001304">
    <property type="entry name" value="C-type_lectin-like"/>
</dbReference>
<organism evidence="3 4">
    <name type="scientific">Magallana gigas</name>
    <name type="common">Pacific oyster</name>
    <name type="synonym">Crassostrea gigas</name>
    <dbReference type="NCBI Taxonomy" id="29159"/>
    <lineage>
        <taxon>Eukaryota</taxon>
        <taxon>Metazoa</taxon>
        <taxon>Spiralia</taxon>
        <taxon>Lophotrochozoa</taxon>
        <taxon>Mollusca</taxon>
        <taxon>Bivalvia</taxon>
        <taxon>Autobranchia</taxon>
        <taxon>Pteriomorphia</taxon>
        <taxon>Ostreida</taxon>
        <taxon>Ostreoidea</taxon>
        <taxon>Ostreidae</taxon>
        <taxon>Magallana</taxon>
    </lineage>
</organism>
<feature type="domain" description="C-type lectin" evidence="2">
    <location>
        <begin position="39"/>
        <end position="161"/>
    </location>
</feature>
<dbReference type="InterPro" id="IPR016186">
    <property type="entry name" value="C-type_lectin-like/link_sf"/>
</dbReference>
<evidence type="ECO:0000256" key="1">
    <source>
        <dbReference type="SAM" id="SignalP"/>
    </source>
</evidence>
<name>A0A8W8K9M1_MAGGI</name>
<dbReference type="SUPFAM" id="SSF56436">
    <property type="entry name" value="C-type lectin-like"/>
    <property type="match status" value="1"/>
</dbReference>
<dbReference type="CDD" id="cd00037">
    <property type="entry name" value="CLECT"/>
    <property type="match status" value="1"/>
</dbReference>
<evidence type="ECO:0000313" key="3">
    <source>
        <dbReference type="EnsemblMetazoa" id="G22693.3:cds"/>
    </source>
</evidence>
<feature type="chain" id="PRO_5036457186" description="C-type lectin domain-containing protein" evidence="1">
    <location>
        <begin position="20"/>
        <end position="213"/>
    </location>
</feature>
<dbReference type="PROSITE" id="PS50041">
    <property type="entry name" value="C_TYPE_LECTIN_2"/>
    <property type="match status" value="1"/>
</dbReference>
<dbReference type="OrthoDB" id="6162106at2759"/>
<proteinExistence type="predicted"/>
<dbReference type="PANTHER" id="PTHR22803">
    <property type="entry name" value="MANNOSE, PHOSPHOLIPASE, LECTIN RECEPTOR RELATED"/>
    <property type="match status" value="1"/>
</dbReference>
<sequence>MMLLHVFLYILSSAIIAYGDDIQGCPTELQQRNATLKTHTGHCYEFEVRHTKDWNAAQKDCHSKGGTLVTVNDRAEQDFLMSALKAISFHGTGIWLGYNDMTHEGTFTWVTGETSTFTFWAHGQPHSHHKRRFILDSVSDEDCVLLKYSDSGHWHDYPCQKLDPLGIVKEHFPYVCEYGSTVTPSPTVGSTIAPSTIELATTTVPETPSIPTL</sequence>
<dbReference type="InterPro" id="IPR016187">
    <property type="entry name" value="CTDL_fold"/>
</dbReference>
<keyword evidence="1" id="KW-0732">Signal</keyword>